<dbReference type="Proteomes" id="UP001501920">
    <property type="component" value="Chromosome 17"/>
</dbReference>
<reference evidence="2" key="2">
    <citation type="submission" date="2025-08" db="UniProtKB">
        <authorList>
            <consortium name="Ensembl"/>
        </authorList>
    </citation>
    <scope>IDENTIFICATION</scope>
</reference>
<reference evidence="2 3" key="1">
    <citation type="submission" date="2020-10" db="EMBL/GenBank/DDBJ databases">
        <title>Pygocentrus nattereri (red-bellied piranha) genome, fPygNat1, primary haplotype.</title>
        <authorList>
            <person name="Myers G."/>
            <person name="Meyer A."/>
            <person name="Karagic N."/>
            <person name="Pippel M."/>
            <person name="Winkler S."/>
            <person name="Tracey A."/>
            <person name="Wood J."/>
            <person name="Formenti G."/>
            <person name="Howe K."/>
            <person name="Fedrigo O."/>
            <person name="Jarvis E.D."/>
        </authorList>
    </citation>
    <scope>NUCLEOTIDE SEQUENCE [LARGE SCALE GENOMIC DNA]</scope>
</reference>
<evidence type="ECO:0000313" key="3">
    <source>
        <dbReference type="Proteomes" id="UP001501920"/>
    </source>
</evidence>
<feature type="chain" id="PRO_5017334203" description="Secreted protein" evidence="1">
    <location>
        <begin position="23"/>
        <end position="82"/>
    </location>
</feature>
<organism evidence="2 3">
    <name type="scientific">Pygocentrus nattereri</name>
    <name type="common">Red-bellied piranha</name>
    <dbReference type="NCBI Taxonomy" id="42514"/>
    <lineage>
        <taxon>Eukaryota</taxon>
        <taxon>Metazoa</taxon>
        <taxon>Chordata</taxon>
        <taxon>Craniata</taxon>
        <taxon>Vertebrata</taxon>
        <taxon>Euteleostomi</taxon>
        <taxon>Actinopterygii</taxon>
        <taxon>Neopterygii</taxon>
        <taxon>Teleostei</taxon>
        <taxon>Ostariophysi</taxon>
        <taxon>Characiformes</taxon>
        <taxon>Characoidei</taxon>
        <taxon>Pygocentrus</taxon>
    </lineage>
</organism>
<reference evidence="2" key="3">
    <citation type="submission" date="2025-09" db="UniProtKB">
        <authorList>
            <consortium name="Ensembl"/>
        </authorList>
    </citation>
    <scope>IDENTIFICATION</scope>
</reference>
<evidence type="ECO:0008006" key="4">
    <source>
        <dbReference type="Google" id="ProtNLM"/>
    </source>
</evidence>
<proteinExistence type="predicted"/>
<feature type="signal peptide" evidence="1">
    <location>
        <begin position="1"/>
        <end position="22"/>
    </location>
</feature>
<evidence type="ECO:0000256" key="1">
    <source>
        <dbReference type="SAM" id="SignalP"/>
    </source>
</evidence>
<sequence>MLRIKDSLSLFCLLCSLLLAFGRVKRPSIPPDQCSTYCFSKRHSLNLFLFRWAKGFTSSTVIVFSSLYSVNLFTRQKKKYLC</sequence>
<name>A0A3B4DW03_PYGNA</name>
<dbReference type="Ensembl" id="ENSPNAT00000002069.2">
    <property type="protein sequence ID" value="ENSPNAP00000027620.1"/>
    <property type="gene ID" value="ENSPNAG00000002580.2"/>
</dbReference>
<keyword evidence="1" id="KW-0732">Signal</keyword>
<dbReference type="AlphaFoldDB" id="A0A3B4DW03"/>
<accession>A0A3B4DW03</accession>
<protein>
    <recommendedName>
        <fullName evidence="4">Secreted protein</fullName>
    </recommendedName>
</protein>
<evidence type="ECO:0000313" key="2">
    <source>
        <dbReference type="Ensembl" id="ENSPNAP00000027620.1"/>
    </source>
</evidence>
<keyword evidence="3" id="KW-1185">Reference proteome</keyword>